<keyword evidence="1" id="KW-1133">Transmembrane helix</keyword>
<gene>
    <name evidence="2" type="ORF">J3A84_10840</name>
</gene>
<dbReference type="RefSeq" id="WP_207600054.1">
    <property type="nucleotide sequence ID" value="NZ_JAFNJU010000008.1"/>
</dbReference>
<evidence type="ECO:0000313" key="2">
    <source>
        <dbReference type="EMBL" id="MBO1265529.1"/>
    </source>
</evidence>
<feature type="transmembrane region" description="Helical" evidence="1">
    <location>
        <begin position="28"/>
        <end position="49"/>
    </location>
</feature>
<keyword evidence="1" id="KW-0812">Transmembrane</keyword>
<accession>A0A939KHI8</accession>
<dbReference type="EMBL" id="JAFNJU010000008">
    <property type="protein sequence ID" value="MBO1265529.1"/>
    <property type="molecule type" value="Genomic_DNA"/>
</dbReference>
<evidence type="ECO:0000313" key="3">
    <source>
        <dbReference type="Proteomes" id="UP000664218"/>
    </source>
</evidence>
<proteinExistence type="predicted"/>
<reference evidence="2" key="1">
    <citation type="submission" date="2021-03" db="EMBL/GenBank/DDBJ databases">
        <title>Proteiniclasticum marinus sp. nov., isolated from tidal flat sediment.</title>
        <authorList>
            <person name="Namirimu T."/>
            <person name="Yang J.-A."/>
            <person name="Yang S.-H."/>
            <person name="Kim Y.-J."/>
            <person name="Kwon K.K."/>
        </authorList>
    </citation>
    <scope>NUCLEOTIDE SEQUENCE</scope>
    <source>
        <strain evidence="2">SCR006</strain>
    </source>
</reference>
<dbReference type="AlphaFoldDB" id="A0A939KHI8"/>
<keyword evidence="1" id="KW-0472">Membrane</keyword>
<sequence>MNREKTPTGSASDASASKSYTNGDFLRYALRILPAAYLIGILGTLLFLLRGFYL</sequence>
<dbReference type="Proteomes" id="UP000664218">
    <property type="component" value="Unassembled WGS sequence"/>
</dbReference>
<name>A0A939KHI8_9CLOT</name>
<organism evidence="2 3">
    <name type="scientific">Proteiniclasticum aestuarii</name>
    <dbReference type="NCBI Taxonomy" id="2817862"/>
    <lineage>
        <taxon>Bacteria</taxon>
        <taxon>Bacillati</taxon>
        <taxon>Bacillota</taxon>
        <taxon>Clostridia</taxon>
        <taxon>Eubacteriales</taxon>
        <taxon>Clostridiaceae</taxon>
        <taxon>Proteiniclasticum</taxon>
    </lineage>
</organism>
<protein>
    <submittedName>
        <fullName evidence="2">Uncharacterized protein</fullName>
    </submittedName>
</protein>
<keyword evidence="3" id="KW-1185">Reference proteome</keyword>
<comment type="caution">
    <text evidence="2">The sequence shown here is derived from an EMBL/GenBank/DDBJ whole genome shotgun (WGS) entry which is preliminary data.</text>
</comment>
<evidence type="ECO:0000256" key="1">
    <source>
        <dbReference type="SAM" id="Phobius"/>
    </source>
</evidence>